<reference evidence="1 2" key="1">
    <citation type="submission" date="2017-04" db="EMBL/GenBank/DDBJ databases">
        <title>Draft genome sequence of Tuber borchii Vittad., a whitish edible truffle.</title>
        <authorList>
            <consortium name="DOE Joint Genome Institute"/>
            <person name="Murat C."/>
            <person name="Kuo A."/>
            <person name="Barry K.W."/>
            <person name="Clum A."/>
            <person name="Dockter R.B."/>
            <person name="Fauchery L."/>
            <person name="Iotti M."/>
            <person name="Kohler A."/>
            <person name="Labutti K."/>
            <person name="Lindquist E.A."/>
            <person name="Lipzen A."/>
            <person name="Ohm R.A."/>
            <person name="Wang M."/>
            <person name="Grigoriev I.V."/>
            <person name="Zambonelli A."/>
            <person name="Martin F.M."/>
        </authorList>
    </citation>
    <scope>NUCLEOTIDE SEQUENCE [LARGE SCALE GENOMIC DNA]</scope>
    <source>
        <strain evidence="1 2">Tbo3840</strain>
    </source>
</reference>
<keyword evidence="2" id="KW-1185">Reference proteome</keyword>
<organism evidence="1 2">
    <name type="scientific">Tuber borchii</name>
    <name type="common">White truffle</name>
    <dbReference type="NCBI Taxonomy" id="42251"/>
    <lineage>
        <taxon>Eukaryota</taxon>
        <taxon>Fungi</taxon>
        <taxon>Dikarya</taxon>
        <taxon>Ascomycota</taxon>
        <taxon>Pezizomycotina</taxon>
        <taxon>Pezizomycetes</taxon>
        <taxon>Pezizales</taxon>
        <taxon>Tuberaceae</taxon>
        <taxon>Tuber</taxon>
    </lineage>
</organism>
<dbReference type="AlphaFoldDB" id="A0A2T6Z9Q8"/>
<accession>A0A2T6Z9Q8</accession>
<dbReference type="EMBL" id="NESQ01000632">
    <property type="protein sequence ID" value="PUU72231.1"/>
    <property type="molecule type" value="Genomic_DNA"/>
</dbReference>
<evidence type="ECO:0000313" key="1">
    <source>
        <dbReference type="EMBL" id="PUU72231.1"/>
    </source>
</evidence>
<gene>
    <name evidence="1" type="ORF">B9Z19DRAFT_1138511</name>
</gene>
<dbReference type="Proteomes" id="UP000244722">
    <property type="component" value="Unassembled WGS sequence"/>
</dbReference>
<name>A0A2T6Z9Q8_TUBBO</name>
<proteinExistence type="predicted"/>
<sequence>MAKRTTSKTVKTTEMQRVTIKRARVGMEGEIKNIALGSSTQSQKEAICNSARMLPLLTEEPRWFVQLNSAMDSPPAGLSGPFAKLPAPPHSAINSTVPRVLRILDDANISPTPTIPDTASIPGSSTTADLAALPKIHPTPISSQVPDILTHRQAGILKTPKLQVH</sequence>
<protein>
    <submittedName>
        <fullName evidence="1">Uncharacterized protein</fullName>
    </submittedName>
</protein>
<evidence type="ECO:0000313" key="2">
    <source>
        <dbReference type="Proteomes" id="UP000244722"/>
    </source>
</evidence>
<comment type="caution">
    <text evidence="1">The sequence shown here is derived from an EMBL/GenBank/DDBJ whole genome shotgun (WGS) entry which is preliminary data.</text>
</comment>